<feature type="compositionally biased region" description="Gly residues" evidence="2">
    <location>
        <begin position="322"/>
        <end position="331"/>
    </location>
</feature>
<keyword evidence="3" id="KW-0176">Collagen</keyword>
<dbReference type="OrthoDB" id="8939548at2759"/>
<reference evidence="3 4" key="1">
    <citation type="submission" date="2015-09" db="EMBL/GenBank/DDBJ databases">
        <title>Draft genome of the parasitic nematode Teladorsagia circumcincta isolate WARC Sus (inbred).</title>
        <authorList>
            <person name="Mitreva M."/>
        </authorList>
    </citation>
    <scope>NUCLEOTIDE SEQUENCE [LARGE SCALE GENOMIC DNA]</scope>
    <source>
        <strain evidence="3 4">S</strain>
    </source>
</reference>
<evidence type="ECO:0000313" key="3">
    <source>
        <dbReference type="EMBL" id="PIO77797.1"/>
    </source>
</evidence>
<organism evidence="3 4">
    <name type="scientific">Teladorsagia circumcincta</name>
    <name type="common">Brown stomach worm</name>
    <name type="synonym">Ostertagia circumcincta</name>
    <dbReference type="NCBI Taxonomy" id="45464"/>
    <lineage>
        <taxon>Eukaryota</taxon>
        <taxon>Metazoa</taxon>
        <taxon>Ecdysozoa</taxon>
        <taxon>Nematoda</taxon>
        <taxon>Chromadorea</taxon>
        <taxon>Rhabditida</taxon>
        <taxon>Rhabditina</taxon>
        <taxon>Rhabditomorpha</taxon>
        <taxon>Strongyloidea</taxon>
        <taxon>Trichostrongylidae</taxon>
        <taxon>Teladorsagia</taxon>
    </lineage>
</organism>
<evidence type="ECO:0000313" key="4">
    <source>
        <dbReference type="Proteomes" id="UP000230423"/>
    </source>
</evidence>
<feature type="compositionally biased region" description="Low complexity" evidence="2">
    <location>
        <begin position="282"/>
        <end position="293"/>
    </location>
</feature>
<dbReference type="PANTHER" id="PTHR24637:SF351">
    <property type="entry name" value="CUTICLE COLLAGEN DPY-10"/>
    <property type="match status" value="1"/>
</dbReference>
<feature type="region of interest" description="Disordered" evidence="2">
    <location>
        <begin position="224"/>
        <end position="408"/>
    </location>
</feature>
<feature type="compositionally biased region" description="Low complexity" evidence="2">
    <location>
        <begin position="382"/>
        <end position="391"/>
    </location>
</feature>
<sequence length="450" mass="48109">MGWLREPVLILNCIHISLRYHIEEKCMAYYEKLVKRYTIADNWVATRMTPPIVVQEERDQEETAVESSRKTVKQLKQKHQEVQERRDSNGNIIKEKIEKEDSIASRFWTAVVVVLNKRPKFRPNGRKAAYSFEDCSSDDQVKTKRHWWWPTKNVKGRERRLSAVIAHNIEPKEKDIPRSNQEALIELEYGKMPLNRTRRSGFGSRGAAYGDEVTGTPLETECPGCCIPGPPGPRGPSGTPGTPGTPGQAGKPGMPGITPNQTCPMNIMREPPPCRPCPKGPPGIKGWPGFPGDVGPPGPPGEKGLDGEDGAPGEPGPKGPPGYKGGPGAPGDKGPTPEGELREGPPGDEGPPGPIGASGMPGLPGRGGMTGPQGERGWPGVPGETGEAGYPGPEGPMGGQGPPGEPGVCVCQNVDSILLVNPGSQPRLEVEEENQSLPAVSFGRPGGYGK</sequence>
<dbReference type="AlphaFoldDB" id="A0A2G9V5K8"/>
<feature type="compositionally biased region" description="Low complexity" evidence="2">
    <location>
        <begin position="236"/>
        <end position="252"/>
    </location>
</feature>
<feature type="compositionally biased region" description="Pro residues" evidence="2">
    <location>
        <begin position="270"/>
        <end position="281"/>
    </location>
</feature>
<feature type="region of interest" description="Disordered" evidence="2">
    <location>
        <begin position="427"/>
        <end position="450"/>
    </location>
</feature>
<protein>
    <submittedName>
        <fullName evidence="3">Collagen triple helix repeat protein</fullName>
    </submittedName>
</protein>
<evidence type="ECO:0000256" key="1">
    <source>
        <dbReference type="ARBA" id="ARBA00022737"/>
    </source>
</evidence>
<dbReference type="InterPro" id="IPR008160">
    <property type="entry name" value="Collagen"/>
</dbReference>
<dbReference type="PANTHER" id="PTHR24637">
    <property type="entry name" value="COLLAGEN"/>
    <property type="match status" value="1"/>
</dbReference>
<dbReference type="Proteomes" id="UP000230423">
    <property type="component" value="Unassembled WGS sequence"/>
</dbReference>
<name>A0A2G9V5K8_TELCI</name>
<feature type="compositionally biased region" description="Basic and acidic residues" evidence="2">
    <location>
        <begin position="78"/>
        <end position="87"/>
    </location>
</feature>
<evidence type="ECO:0000256" key="2">
    <source>
        <dbReference type="SAM" id="MobiDB-lite"/>
    </source>
</evidence>
<feature type="region of interest" description="Disordered" evidence="2">
    <location>
        <begin position="57"/>
        <end position="87"/>
    </location>
</feature>
<dbReference type="Pfam" id="PF01391">
    <property type="entry name" value="Collagen"/>
    <property type="match status" value="1"/>
</dbReference>
<dbReference type="EMBL" id="KZ344986">
    <property type="protein sequence ID" value="PIO77797.1"/>
    <property type="molecule type" value="Genomic_DNA"/>
</dbReference>
<keyword evidence="4" id="KW-1185">Reference proteome</keyword>
<keyword evidence="1" id="KW-0677">Repeat</keyword>
<proteinExistence type="predicted"/>
<gene>
    <name evidence="3" type="ORF">TELCIR_00059</name>
</gene>
<feature type="compositionally biased region" description="Gly residues" evidence="2">
    <location>
        <begin position="362"/>
        <end position="371"/>
    </location>
</feature>
<accession>A0A2G9V5K8</accession>
<dbReference type="GO" id="GO:0005581">
    <property type="term" value="C:collagen trimer"/>
    <property type="evidence" value="ECO:0007669"/>
    <property type="project" value="UniProtKB-KW"/>
</dbReference>